<comment type="caution">
    <text evidence="3">The sequence shown here is derived from an EMBL/GenBank/DDBJ whole genome shotgun (WGS) entry which is preliminary data.</text>
</comment>
<organism evidence="3 5">
    <name type="scientific">Trametes pubescens</name>
    <name type="common">White-rot fungus</name>
    <dbReference type="NCBI Taxonomy" id="154538"/>
    <lineage>
        <taxon>Eukaryota</taxon>
        <taxon>Fungi</taxon>
        <taxon>Dikarya</taxon>
        <taxon>Basidiomycota</taxon>
        <taxon>Agaricomycotina</taxon>
        <taxon>Agaricomycetes</taxon>
        <taxon>Polyporales</taxon>
        <taxon>Polyporaceae</taxon>
        <taxon>Trametes</taxon>
    </lineage>
</organism>
<sequence>MSPELDSHHPSLSSAHPPFDTLVAVVHPDSEPTPSLSNHDGPILDGDFEKPIEEARVSLQALEESSDDEDFEAPVANEPMPQEPVGLVFPPAPMPQLMAEALRRVPTYTHRSPKTNIPLSSLFNYRRNPDPSASTSAATVSARASGRQAAGIPLTARLDFFWDDGARSLAREASCHDALEADAAVHGAD</sequence>
<reference evidence="3 5" key="1">
    <citation type="submission" date="2016-10" db="EMBL/GenBank/DDBJ databases">
        <title>Genome sequence of the basidiomycete white-rot fungus Trametes pubescens.</title>
        <authorList>
            <person name="Makela M.R."/>
            <person name="Granchi Z."/>
            <person name="Peng M."/>
            <person name="De Vries R.P."/>
            <person name="Grigoriev I."/>
            <person name="Riley R."/>
            <person name="Hilden K."/>
        </authorList>
    </citation>
    <scope>NUCLEOTIDE SEQUENCE [LARGE SCALE GENOMIC DNA]</scope>
    <source>
        <strain evidence="3 5">FBCC735</strain>
    </source>
</reference>
<evidence type="ECO:0000313" key="2">
    <source>
        <dbReference type="EMBL" id="OJT02109.1"/>
    </source>
</evidence>
<proteinExistence type="predicted"/>
<dbReference type="Proteomes" id="UP000184267">
    <property type="component" value="Unassembled WGS sequence"/>
</dbReference>
<name>A0A1M2VJN7_TRAPU</name>
<evidence type="ECO:0000313" key="5">
    <source>
        <dbReference type="Proteomes" id="UP000184267"/>
    </source>
</evidence>
<protein>
    <submittedName>
        <fullName evidence="3">Uncharacterized protein</fullName>
    </submittedName>
</protein>
<dbReference type="EMBL" id="MNAD01001700">
    <property type="protein sequence ID" value="OJT02109.1"/>
    <property type="molecule type" value="Genomic_DNA"/>
</dbReference>
<feature type="region of interest" description="Disordered" evidence="1">
    <location>
        <begin position="1"/>
        <end position="47"/>
    </location>
</feature>
<feature type="region of interest" description="Disordered" evidence="1">
    <location>
        <begin position="62"/>
        <end position="92"/>
    </location>
</feature>
<dbReference type="EMBL" id="MNAD01001057">
    <property type="protein sequence ID" value="OJT08350.1"/>
    <property type="molecule type" value="Genomic_DNA"/>
</dbReference>
<evidence type="ECO:0000313" key="4">
    <source>
        <dbReference type="EMBL" id="OJT08350.1"/>
    </source>
</evidence>
<dbReference type="AlphaFoldDB" id="A0A1M2VJN7"/>
<accession>A0A1M2VJN7</accession>
<evidence type="ECO:0000313" key="3">
    <source>
        <dbReference type="EMBL" id="OJT07777.1"/>
    </source>
</evidence>
<gene>
    <name evidence="3" type="ORF">TRAPUB_1369</name>
    <name evidence="2" type="ORF">TRAPUB_7404</name>
    <name evidence="4" type="ORF">TRAPUB_754</name>
</gene>
<dbReference type="EMBL" id="MNAD01001129">
    <property type="protein sequence ID" value="OJT07777.1"/>
    <property type="molecule type" value="Genomic_DNA"/>
</dbReference>
<evidence type="ECO:0000256" key="1">
    <source>
        <dbReference type="SAM" id="MobiDB-lite"/>
    </source>
</evidence>
<keyword evidence="5" id="KW-1185">Reference proteome</keyword>